<organism evidence="1 2">
    <name type="scientific">Oceaniferula flava</name>
    <dbReference type="NCBI Taxonomy" id="2800421"/>
    <lineage>
        <taxon>Bacteria</taxon>
        <taxon>Pseudomonadati</taxon>
        <taxon>Verrucomicrobiota</taxon>
        <taxon>Verrucomicrobiia</taxon>
        <taxon>Verrucomicrobiales</taxon>
        <taxon>Verrucomicrobiaceae</taxon>
        <taxon>Oceaniferula</taxon>
    </lineage>
</organism>
<dbReference type="Proteomes" id="UP000634206">
    <property type="component" value="Unassembled WGS sequence"/>
</dbReference>
<sequence length="170" mass="19257">MKTILTLSIICITIMSSFSDELPQDVNRIVNKRSKAIQMIDKVYVEELQKLKLSYMRKGDLKTSNVIEAMINDIDTLADSSDGDDIASQYLGVWIFRVGSWQSQRIIRPDGSVFRANKPTEPAKWITDRKNLIIIYPDGAKETFGLPKNGVMISNSRKDKKQTTATKVDK</sequence>
<keyword evidence="2" id="KW-1185">Reference proteome</keyword>
<comment type="caution">
    <text evidence="1">The sequence shown here is derived from an EMBL/GenBank/DDBJ whole genome shotgun (WGS) entry which is preliminary data.</text>
</comment>
<dbReference type="RefSeq" id="WP_309491209.1">
    <property type="nucleotide sequence ID" value="NZ_JAENIG010000024.1"/>
</dbReference>
<evidence type="ECO:0000313" key="1">
    <source>
        <dbReference type="EMBL" id="MBK1856589.1"/>
    </source>
</evidence>
<dbReference type="AlphaFoldDB" id="A0AAE2VF44"/>
<name>A0AAE2VF44_9BACT</name>
<proteinExistence type="predicted"/>
<protein>
    <submittedName>
        <fullName evidence="1">Uncharacterized protein</fullName>
    </submittedName>
</protein>
<evidence type="ECO:0000313" key="2">
    <source>
        <dbReference type="Proteomes" id="UP000634206"/>
    </source>
</evidence>
<accession>A0AAE2VF44</accession>
<reference evidence="1" key="1">
    <citation type="submission" date="2021-01" db="EMBL/GenBank/DDBJ databases">
        <title>Modified the classification status of verrucomicrobia.</title>
        <authorList>
            <person name="Feng X."/>
        </authorList>
    </citation>
    <scope>NUCLEOTIDE SEQUENCE</scope>
    <source>
        <strain evidence="1">5K15</strain>
    </source>
</reference>
<gene>
    <name evidence="1" type="ORF">JIN83_16600</name>
</gene>
<dbReference type="EMBL" id="JAENIG010000024">
    <property type="protein sequence ID" value="MBK1856589.1"/>
    <property type="molecule type" value="Genomic_DNA"/>
</dbReference>